<gene>
    <name evidence="5" type="ORF">J2D75_04400</name>
</gene>
<proteinExistence type="inferred from homology"/>
<keyword evidence="3" id="KW-0520">NAD</keyword>
<dbReference type="InterPro" id="IPR016162">
    <property type="entry name" value="Ald_DH_N"/>
</dbReference>
<comment type="similarity">
    <text evidence="1">Belongs to the aldehyde dehydrogenase family.</text>
</comment>
<evidence type="ECO:0000313" key="6">
    <source>
        <dbReference type="Proteomes" id="UP000664399"/>
    </source>
</evidence>
<dbReference type="InterPro" id="IPR016163">
    <property type="entry name" value="Ald_DH_C"/>
</dbReference>
<dbReference type="InterPro" id="IPR015590">
    <property type="entry name" value="Aldehyde_DH_dom"/>
</dbReference>
<dbReference type="RefSeq" id="WP_207853221.1">
    <property type="nucleotide sequence ID" value="NZ_JAFVMG010000002.1"/>
</dbReference>
<dbReference type="PANTHER" id="PTHR42986:SF1">
    <property type="entry name" value="BENZALDEHYDE DEHYDROGENASE YFMT"/>
    <property type="match status" value="1"/>
</dbReference>
<name>A0ABS3LJE0_9PROT</name>
<evidence type="ECO:0000256" key="3">
    <source>
        <dbReference type="ARBA" id="ARBA00023027"/>
    </source>
</evidence>
<dbReference type="PROSITE" id="PS00070">
    <property type="entry name" value="ALDEHYDE_DEHYDR_CYS"/>
    <property type="match status" value="1"/>
</dbReference>
<feature type="domain" description="Aldehyde dehydrogenase" evidence="4">
    <location>
        <begin position="22"/>
        <end position="479"/>
    </location>
</feature>
<dbReference type="Proteomes" id="UP000664399">
    <property type="component" value="Unassembled WGS sequence"/>
</dbReference>
<dbReference type="Pfam" id="PF00171">
    <property type="entry name" value="Aldedh"/>
    <property type="match status" value="1"/>
</dbReference>
<dbReference type="InterPro" id="IPR016161">
    <property type="entry name" value="Ald_DH/histidinol_DH"/>
</dbReference>
<organism evidence="5 6">
    <name type="scientific">Acetobacter suratthaniensis</name>
    <dbReference type="NCBI Taxonomy" id="1502841"/>
    <lineage>
        <taxon>Bacteria</taxon>
        <taxon>Pseudomonadati</taxon>
        <taxon>Pseudomonadota</taxon>
        <taxon>Alphaproteobacteria</taxon>
        <taxon>Acetobacterales</taxon>
        <taxon>Acetobacteraceae</taxon>
        <taxon>Acetobacter</taxon>
    </lineage>
</organism>
<dbReference type="PANTHER" id="PTHR42986">
    <property type="entry name" value="BENZALDEHYDE DEHYDROGENASE YFMT"/>
    <property type="match status" value="1"/>
</dbReference>
<protein>
    <submittedName>
        <fullName evidence="5">Aldehyde dehydrogenase family protein</fullName>
    </submittedName>
</protein>
<dbReference type="Gene3D" id="3.40.309.10">
    <property type="entry name" value="Aldehyde Dehydrogenase, Chain A, domain 2"/>
    <property type="match status" value="1"/>
</dbReference>
<dbReference type="SUPFAM" id="SSF53720">
    <property type="entry name" value="ALDH-like"/>
    <property type="match status" value="1"/>
</dbReference>
<evidence type="ECO:0000259" key="4">
    <source>
        <dbReference type="Pfam" id="PF00171"/>
    </source>
</evidence>
<keyword evidence="6" id="KW-1185">Reference proteome</keyword>
<sequence length="490" mass="52922">MLKPLCEQNGIPVYGLYVNGQWVASAQEVLAPDHSPADNTLIAYVHQASAIEIEAALHSAQRAAKDWAATLVATKEALFFRLREVILARRTEIQQLLIRESGSAFKKALWEIDYVVDLIQTMVGEIRRIAGETMPTTIDGRVSLSFRQPLGVVLGICPFNSPFLLTMKKVVPAVAAGNAIIIKPSEETPLSGLLIADLFDEAGLPPGVLNVINAAVSDVSPALTEDARIKAITFTGSTRTGRLLAEGAARGLKRITLEMGGKGPLVVLRDADLDAAVRAATFGAFLHQGQVCMAGSRVIVDASLHDVFCQRFVERAQNVRVGPPEQEDTVVGPLIRLSQCAFIAGQIEDAVSKGAIVQCGGTYEGPYFAPTVLSDVTPDMRIYHEESFGPVVSVLRAHDTQDALRLANDTAYGLSAAVMTENLRDAWYFAQNIEAGMVHINDSTISDEPHVPFGGVKNSGFGREGGRYSIEEMTELKWVTFQTGKASFPF</sequence>
<keyword evidence="2" id="KW-0560">Oxidoreductase</keyword>
<evidence type="ECO:0000256" key="2">
    <source>
        <dbReference type="ARBA" id="ARBA00023002"/>
    </source>
</evidence>
<evidence type="ECO:0000256" key="1">
    <source>
        <dbReference type="ARBA" id="ARBA00009986"/>
    </source>
</evidence>
<comment type="caution">
    <text evidence="5">The sequence shown here is derived from an EMBL/GenBank/DDBJ whole genome shotgun (WGS) entry which is preliminary data.</text>
</comment>
<evidence type="ECO:0000313" key="5">
    <source>
        <dbReference type="EMBL" id="MBO1327716.1"/>
    </source>
</evidence>
<reference evidence="5 6" key="1">
    <citation type="submission" date="2021-03" db="EMBL/GenBank/DDBJ databases">
        <title>The complete genome sequence of Acetobacter suratthaniensis TBRC 1719.</title>
        <authorList>
            <person name="Charoenyingcharoen P."/>
            <person name="Yukphan P."/>
        </authorList>
    </citation>
    <scope>NUCLEOTIDE SEQUENCE [LARGE SCALE GENOMIC DNA]</scope>
    <source>
        <strain evidence="5 6">TBRC 1719</strain>
    </source>
</reference>
<dbReference type="Gene3D" id="3.40.605.10">
    <property type="entry name" value="Aldehyde Dehydrogenase, Chain A, domain 1"/>
    <property type="match status" value="1"/>
</dbReference>
<dbReference type="InterPro" id="IPR016160">
    <property type="entry name" value="Ald_DH_CS_CYS"/>
</dbReference>
<accession>A0ABS3LJE0</accession>
<dbReference type="EMBL" id="JAFVMG010000002">
    <property type="protein sequence ID" value="MBO1327716.1"/>
    <property type="molecule type" value="Genomic_DNA"/>
</dbReference>